<dbReference type="Proteomes" id="UP001138802">
    <property type="component" value="Unassembled WGS sequence"/>
</dbReference>
<dbReference type="AlphaFoldDB" id="A0A9X0WKU4"/>
<name>A0A9X0WKU4_9GAMM</name>
<dbReference type="EMBL" id="NRSD01000028">
    <property type="protein sequence ID" value="MBK1646591.1"/>
    <property type="molecule type" value="Genomic_DNA"/>
</dbReference>
<evidence type="ECO:0000313" key="2">
    <source>
        <dbReference type="Proteomes" id="UP001138802"/>
    </source>
</evidence>
<comment type="caution">
    <text evidence="1">The sequence shown here is derived from an EMBL/GenBank/DDBJ whole genome shotgun (WGS) entry which is preliminary data.</text>
</comment>
<keyword evidence="2" id="KW-1185">Reference proteome</keyword>
<sequence>MTLAPDTAERLRFLVRVADKEARHLALTTERLFATAFTPARVAELEQAPDLAERVDAFVSRFGRLQDTLGDKLLPALPRLLRGTW</sequence>
<dbReference type="RefSeq" id="WP_200389410.1">
    <property type="nucleotide sequence ID" value="NZ_NRSD01000028.1"/>
</dbReference>
<reference evidence="1 2" key="1">
    <citation type="journal article" date="2020" name="Microorganisms">
        <title>Osmotic Adaptation and Compatible Solute Biosynthesis of Phototrophic Bacteria as Revealed from Genome Analyses.</title>
        <authorList>
            <person name="Imhoff J.F."/>
            <person name="Rahn T."/>
            <person name="Kunzel S."/>
            <person name="Keller A."/>
            <person name="Neulinger S.C."/>
        </authorList>
    </citation>
    <scope>NUCLEOTIDE SEQUENCE [LARGE SCALE GENOMIC DNA]</scope>
    <source>
        <strain evidence="1 2">DSM 21303</strain>
    </source>
</reference>
<organism evidence="1 2">
    <name type="scientific">Thiocapsa imhoffii</name>
    <dbReference type="NCBI Taxonomy" id="382777"/>
    <lineage>
        <taxon>Bacteria</taxon>
        <taxon>Pseudomonadati</taxon>
        <taxon>Pseudomonadota</taxon>
        <taxon>Gammaproteobacteria</taxon>
        <taxon>Chromatiales</taxon>
        <taxon>Chromatiaceae</taxon>
        <taxon>Thiocapsa</taxon>
    </lineage>
</organism>
<proteinExistence type="predicted"/>
<accession>A0A9X0WKU4</accession>
<evidence type="ECO:0000313" key="1">
    <source>
        <dbReference type="EMBL" id="MBK1646591.1"/>
    </source>
</evidence>
<protein>
    <submittedName>
        <fullName evidence="1">Uncharacterized protein</fullName>
    </submittedName>
</protein>
<gene>
    <name evidence="1" type="ORF">CKO25_18470</name>
</gene>